<dbReference type="Pfam" id="PF13400">
    <property type="entry name" value="Tad"/>
    <property type="match status" value="1"/>
</dbReference>
<dbReference type="RefSeq" id="WP_379881465.1">
    <property type="nucleotide sequence ID" value="NZ_JBHPON010000003.1"/>
</dbReference>
<dbReference type="EMBL" id="JBHPON010000003">
    <property type="protein sequence ID" value="MFC6037197.1"/>
    <property type="molecule type" value="Genomic_DNA"/>
</dbReference>
<feature type="domain" description="Putative Flp pilus-assembly TadG-like N-terminal" evidence="1">
    <location>
        <begin position="10"/>
        <end position="56"/>
    </location>
</feature>
<evidence type="ECO:0000259" key="1">
    <source>
        <dbReference type="Pfam" id="PF13400"/>
    </source>
</evidence>
<evidence type="ECO:0000313" key="2">
    <source>
        <dbReference type="EMBL" id="MFC6037197.1"/>
    </source>
</evidence>
<name>A0ABW1L2G9_9PROT</name>
<reference evidence="2 3" key="1">
    <citation type="submission" date="2024-09" db="EMBL/GenBank/DDBJ databases">
        <authorList>
            <person name="Zhang Z.-H."/>
        </authorList>
    </citation>
    <scope>NUCLEOTIDE SEQUENCE [LARGE SCALE GENOMIC DNA]</scope>
    <source>
        <strain evidence="2 3">HHTR114</strain>
    </source>
</reference>
<dbReference type="InterPro" id="IPR028087">
    <property type="entry name" value="Tad_N"/>
</dbReference>
<accession>A0ABW1L2G9</accession>
<keyword evidence="3" id="KW-1185">Reference proteome</keyword>
<evidence type="ECO:0000313" key="3">
    <source>
        <dbReference type="Proteomes" id="UP001596116"/>
    </source>
</evidence>
<proteinExistence type="predicted"/>
<gene>
    <name evidence="2" type="ORF">ACFMB1_16695</name>
</gene>
<dbReference type="Proteomes" id="UP001596116">
    <property type="component" value="Unassembled WGS sequence"/>
</dbReference>
<protein>
    <submittedName>
        <fullName evidence="2">TadE/TadG family type IV pilus assembly protein</fullName>
    </submittedName>
</protein>
<sequence length="457" mass="47388">MFGLAKNTKGNVAMLTALLVPLVLAFAGGGVDFFRWHNERENLKQLADTLATRGAREFLLANATSSQIEAVINSVLESGYSENYGFASVTKNVSIDMVEGAVSVRLTAPPTEGLILTNYMPFKLGHDITSTAVAMGGMNVCVVALEDVDGAAVSATTNSKLLADKCSIMSNSISTEGVVSSGFSKIQAGMICSAGGAYGNDRNYSPMPTLDCPTYADPLSERVAPTVGSCDYVDAAYGEKITEVVDAAAKTVTGTAGSLVSQAAQGLGGGQVNSLIKSAGLSETTYTLDPGVYCGGLTVGALANVELNPGVYIIKNGPLLVGLGGKLSGENVSFYLVGDDSTFFFGPEAVLSLTAPKEGPLAGILFFEDRYAPADRVHRILSDDARVLLGTFYLSRGALLVASLLPVADQSAYTAIVAKKLQMAGNPTLVLNADYAATDIPVPEGVGPVGSTVFLRE</sequence>
<organism evidence="2 3">
    <name type="scientific">Hyphococcus aureus</name>
    <dbReference type="NCBI Taxonomy" id="2666033"/>
    <lineage>
        <taxon>Bacteria</taxon>
        <taxon>Pseudomonadati</taxon>
        <taxon>Pseudomonadota</taxon>
        <taxon>Alphaproteobacteria</taxon>
        <taxon>Parvularculales</taxon>
        <taxon>Parvularculaceae</taxon>
        <taxon>Hyphococcus</taxon>
    </lineage>
</organism>
<comment type="caution">
    <text evidence="2">The sequence shown here is derived from an EMBL/GenBank/DDBJ whole genome shotgun (WGS) entry which is preliminary data.</text>
</comment>